<feature type="transmembrane region" description="Helical" evidence="1">
    <location>
        <begin position="239"/>
        <end position="258"/>
    </location>
</feature>
<keyword evidence="1" id="KW-0812">Transmembrane</keyword>
<dbReference type="OrthoDB" id="4407386at2"/>
<evidence type="ECO:0000313" key="3">
    <source>
        <dbReference type="Proteomes" id="UP000065220"/>
    </source>
</evidence>
<feature type="transmembrane region" description="Helical" evidence="1">
    <location>
        <begin position="28"/>
        <end position="46"/>
    </location>
</feature>
<proteinExistence type="predicted"/>
<gene>
    <name evidence="2" type="ORF">AXF14_09830</name>
</gene>
<feature type="transmembrane region" description="Helical" evidence="1">
    <location>
        <begin position="118"/>
        <end position="141"/>
    </location>
</feature>
<dbReference type="EMBL" id="CP014228">
    <property type="protein sequence ID" value="AMD87826.1"/>
    <property type="molecule type" value="Genomic_DNA"/>
</dbReference>
<keyword evidence="3" id="KW-1185">Reference proteome</keyword>
<reference evidence="3" key="1">
    <citation type="submission" date="2016-02" db="EMBL/GenBank/DDBJ databases">
        <authorList>
            <person name="Holder M.E."/>
            <person name="Ajami N.J."/>
            <person name="Petrosino J.F."/>
        </authorList>
    </citation>
    <scope>NUCLEOTIDE SEQUENCE [LARGE SCALE GENOMIC DNA]</scope>
    <source>
        <strain evidence="3">CCUG 36733</strain>
    </source>
</reference>
<evidence type="ECO:0000256" key="1">
    <source>
        <dbReference type="SAM" id="Phobius"/>
    </source>
</evidence>
<evidence type="ECO:0008006" key="4">
    <source>
        <dbReference type="Google" id="ProtNLM"/>
    </source>
</evidence>
<name>A0A109W2Y1_ACTRD</name>
<dbReference type="AlphaFoldDB" id="A0A109W2Y1"/>
<dbReference type="KEGG" id="ard:AXF14_09830"/>
<keyword evidence="1" id="KW-0472">Membrane</keyword>
<dbReference type="RefSeq" id="WP_067942881.1">
    <property type="nucleotide sequence ID" value="NZ_CP014228.1"/>
</dbReference>
<keyword evidence="1" id="KW-1133">Transmembrane helix</keyword>
<dbReference type="STRING" id="111015.AXF14_09830"/>
<accession>A0A109W2Y1</accession>
<feature type="transmembrane region" description="Helical" evidence="1">
    <location>
        <begin position="153"/>
        <end position="175"/>
    </location>
</feature>
<feature type="transmembrane region" description="Helical" evidence="1">
    <location>
        <begin position="182"/>
        <end position="205"/>
    </location>
</feature>
<feature type="transmembrane region" description="Helical" evidence="1">
    <location>
        <begin position="66"/>
        <end position="86"/>
    </location>
</feature>
<evidence type="ECO:0000313" key="2">
    <source>
        <dbReference type="EMBL" id="AMD87826.1"/>
    </source>
</evidence>
<protein>
    <recommendedName>
        <fullName evidence="4">ABC transporter</fullName>
    </recommendedName>
</protein>
<sequence length="265" mass="26929">MTTAPTAPGRAVTTTTSVRLELAKARRLRIPLIAAALLLVALGLSAPIGTSARAALTGPADPWPQLLLGTSMAAALVSPLLTAVLASRLTDVEHTGGGWTMAAASGLTPGRLCRAKTLALCLPLAAVVAVQVGGVLLASRALGATAPISAGDWAGYAIALLAVDAVSCGWHVLLAARVENQIVTVGVGFLGSFASLFCLLMPPWLCRLVPWGYWALIAPAAQDGGAGGAASVAYTTPPVVWVMGFLIIATAGLLALTARLDRIER</sequence>
<organism evidence="2 3">
    <name type="scientific">Actinomyces radicidentis</name>
    <dbReference type="NCBI Taxonomy" id="111015"/>
    <lineage>
        <taxon>Bacteria</taxon>
        <taxon>Bacillati</taxon>
        <taxon>Actinomycetota</taxon>
        <taxon>Actinomycetes</taxon>
        <taxon>Actinomycetales</taxon>
        <taxon>Actinomycetaceae</taxon>
        <taxon>Actinomyces</taxon>
    </lineage>
</organism>
<dbReference type="Proteomes" id="UP000065220">
    <property type="component" value="Chromosome"/>
</dbReference>